<dbReference type="RefSeq" id="XP_002485545.1">
    <property type="nucleotide sequence ID" value="XM_002485500.1"/>
</dbReference>
<dbReference type="OMA" id="SGIAVCY"/>
<evidence type="ECO:0000256" key="1">
    <source>
        <dbReference type="SAM" id="Phobius"/>
    </source>
</evidence>
<dbReference type="OrthoDB" id="2596908at2759"/>
<dbReference type="InParanoid" id="B8MIT0"/>
<evidence type="ECO:0000313" key="3">
    <source>
        <dbReference type="Proteomes" id="UP000001745"/>
    </source>
</evidence>
<proteinExistence type="predicted"/>
<keyword evidence="1" id="KW-1133">Transmembrane helix</keyword>
<dbReference type="EMBL" id="EQ962657">
    <property type="protein sequence ID" value="EED15592.1"/>
    <property type="molecule type" value="Genomic_DNA"/>
</dbReference>
<dbReference type="Proteomes" id="UP000001745">
    <property type="component" value="Unassembled WGS sequence"/>
</dbReference>
<dbReference type="VEuPathDB" id="FungiDB:TSTA_050310"/>
<organism evidence="2 3">
    <name type="scientific">Talaromyces stipitatus (strain ATCC 10500 / CBS 375.48 / QM 6759 / NRRL 1006)</name>
    <name type="common">Penicillium stipitatum</name>
    <dbReference type="NCBI Taxonomy" id="441959"/>
    <lineage>
        <taxon>Eukaryota</taxon>
        <taxon>Fungi</taxon>
        <taxon>Dikarya</taxon>
        <taxon>Ascomycota</taxon>
        <taxon>Pezizomycotina</taxon>
        <taxon>Eurotiomycetes</taxon>
        <taxon>Eurotiomycetidae</taxon>
        <taxon>Eurotiales</taxon>
        <taxon>Trichocomaceae</taxon>
        <taxon>Talaromyces</taxon>
        <taxon>Talaromyces sect. Talaromyces</taxon>
    </lineage>
</organism>
<reference evidence="3" key="1">
    <citation type="journal article" date="2015" name="Genome Announc.">
        <title>Genome sequence of the AIDS-associated pathogen Penicillium marneffei (ATCC18224) and its near taxonomic relative Talaromyces stipitatus (ATCC10500).</title>
        <authorList>
            <person name="Nierman W.C."/>
            <person name="Fedorova-Abrams N.D."/>
            <person name="Andrianopoulos A."/>
        </authorList>
    </citation>
    <scope>NUCLEOTIDE SEQUENCE [LARGE SCALE GENOMIC DNA]</scope>
    <source>
        <strain evidence="3">ATCC 10500 / CBS 375.48 / QM 6759 / NRRL 1006</strain>
    </source>
</reference>
<dbReference type="STRING" id="441959.B8MIT0"/>
<dbReference type="GeneID" id="8109073"/>
<keyword evidence="1" id="KW-0472">Membrane</keyword>
<dbReference type="eggNOG" id="ENOG502S2FQ">
    <property type="taxonomic scope" value="Eukaryota"/>
</dbReference>
<dbReference type="AlphaFoldDB" id="B8MIT0"/>
<keyword evidence="1" id="KW-0812">Transmembrane</keyword>
<evidence type="ECO:0000313" key="2">
    <source>
        <dbReference type="EMBL" id="EED15592.1"/>
    </source>
</evidence>
<accession>B8MIT0</accession>
<keyword evidence="3" id="KW-1185">Reference proteome</keyword>
<sequence length="335" mass="35820">MQDYRAIVLLTLVLHGLSVYANPWLASNLDLPLRLRRSDRPLIQRRTSIDLASHDNDTEIKSNIVSIPTEKLFARAEAAAVPTFDEAAFNQSVMTACTSAVDSYVEANNPSGMVACYNIAIFDNATGVFQTDVRLYQKSTPTGSFEGLTPADIKMSFSIPQATVSKPMLMVSNGTVTADTTAAGQFVMGFQNIGQLSKSLIFSKLSVGDLRILMIPTISLGANLQSGGVVNTTLSSDTLSYVAGVLVEDNGTPTNITAPQALSLASPIVASASVFVLPGTTIKIAPVGLIVTCIWSGLLMLAVGAGTVGRYQFRVHYRQRLQRATAINKTIPWSN</sequence>
<name>B8MIT0_TALSN</name>
<dbReference type="HOGENOM" id="CLU_050091_1_0_1"/>
<feature type="transmembrane region" description="Helical" evidence="1">
    <location>
        <begin position="287"/>
        <end position="313"/>
    </location>
</feature>
<gene>
    <name evidence="2" type="ORF">TSTA_050310</name>
</gene>
<dbReference type="PhylomeDB" id="B8MIT0"/>
<protein>
    <submittedName>
        <fullName evidence="2">Uncharacterized protein</fullName>
    </submittedName>
</protein>